<keyword evidence="2" id="KW-1185">Reference proteome</keyword>
<sequence length="165" mass="18683">MRRATEDESGVCVCVCVCLQWEQSQGHVMKSCFMKHQQVTLSWTQNTQTLSSSDYAFKRVCPCTCARVRLSKCVSLLTVHVCARVRACAGMCVMRLQAEPSRARLGQAGILQQNPAVTRALHTELRTKPNRSCWFFTPQSKDETLFKNCQLLNSLLSEEFSRNTN</sequence>
<reference evidence="1 2" key="1">
    <citation type="submission" date="2021-06" db="EMBL/GenBank/DDBJ databases">
        <authorList>
            <person name="Palmer J.M."/>
        </authorList>
    </citation>
    <scope>NUCLEOTIDE SEQUENCE [LARGE SCALE GENOMIC DNA]</scope>
    <source>
        <strain evidence="1 2">AS_MEX2019</strain>
        <tissue evidence="1">Muscle</tissue>
    </source>
</reference>
<evidence type="ECO:0000313" key="1">
    <source>
        <dbReference type="EMBL" id="MEQ2285689.1"/>
    </source>
</evidence>
<gene>
    <name evidence="1" type="ORF">AMECASPLE_034491</name>
</gene>
<evidence type="ECO:0000313" key="2">
    <source>
        <dbReference type="Proteomes" id="UP001469553"/>
    </source>
</evidence>
<name>A0ABV0XW17_9TELE</name>
<dbReference type="EMBL" id="JAHRIP010014298">
    <property type="protein sequence ID" value="MEQ2285689.1"/>
    <property type="molecule type" value="Genomic_DNA"/>
</dbReference>
<comment type="caution">
    <text evidence="1">The sequence shown here is derived from an EMBL/GenBank/DDBJ whole genome shotgun (WGS) entry which is preliminary data.</text>
</comment>
<protein>
    <submittedName>
        <fullName evidence="1">Uncharacterized protein</fullName>
    </submittedName>
</protein>
<organism evidence="1 2">
    <name type="scientific">Ameca splendens</name>
    <dbReference type="NCBI Taxonomy" id="208324"/>
    <lineage>
        <taxon>Eukaryota</taxon>
        <taxon>Metazoa</taxon>
        <taxon>Chordata</taxon>
        <taxon>Craniata</taxon>
        <taxon>Vertebrata</taxon>
        <taxon>Euteleostomi</taxon>
        <taxon>Actinopterygii</taxon>
        <taxon>Neopterygii</taxon>
        <taxon>Teleostei</taxon>
        <taxon>Neoteleostei</taxon>
        <taxon>Acanthomorphata</taxon>
        <taxon>Ovalentaria</taxon>
        <taxon>Atherinomorphae</taxon>
        <taxon>Cyprinodontiformes</taxon>
        <taxon>Goodeidae</taxon>
        <taxon>Ameca</taxon>
    </lineage>
</organism>
<dbReference type="Proteomes" id="UP001469553">
    <property type="component" value="Unassembled WGS sequence"/>
</dbReference>
<accession>A0ABV0XW17</accession>
<proteinExistence type="predicted"/>